<evidence type="ECO:0000313" key="2">
    <source>
        <dbReference type="EMBL" id="PSW25552.1"/>
    </source>
</evidence>
<name>A0A0J8VHE7_9GAMM</name>
<dbReference type="OrthoDB" id="5828728at2"/>
<feature type="transmembrane region" description="Helical" evidence="1">
    <location>
        <begin position="12"/>
        <end position="39"/>
    </location>
</feature>
<dbReference type="AlphaFoldDB" id="A0A0J8VHE7"/>
<organism evidence="2 3">
    <name type="scientific">Photobacterium swingsii</name>
    <dbReference type="NCBI Taxonomy" id="680026"/>
    <lineage>
        <taxon>Bacteria</taxon>
        <taxon>Pseudomonadati</taxon>
        <taxon>Pseudomonadota</taxon>
        <taxon>Gammaproteobacteria</taxon>
        <taxon>Vibrionales</taxon>
        <taxon>Vibrionaceae</taxon>
        <taxon>Photobacterium</taxon>
    </lineage>
</organism>
<evidence type="ECO:0000313" key="3">
    <source>
        <dbReference type="Proteomes" id="UP000240481"/>
    </source>
</evidence>
<gene>
    <name evidence="2" type="ORF">C9I94_07880</name>
</gene>
<dbReference type="EMBL" id="PYLZ01000003">
    <property type="protein sequence ID" value="PSW25552.1"/>
    <property type="molecule type" value="Genomic_DNA"/>
</dbReference>
<keyword evidence="2" id="KW-0808">Transferase</keyword>
<accession>A0A0J8VHE7</accession>
<dbReference type="Proteomes" id="UP000240481">
    <property type="component" value="Unassembled WGS sequence"/>
</dbReference>
<protein>
    <submittedName>
        <fullName evidence="2">D-fructose-6-phosphate amidotransferase</fullName>
    </submittedName>
</protein>
<reference evidence="2 3" key="1">
    <citation type="submission" date="2018-01" db="EMBL/GenBank/DDBJ databases">
        <title>Whole genome sequencing of Histamine producing bacteria.</title>
        <authorList>
            <person name="Butler K."/>
        </authorList>
    </citation>
    <scope>NUCLEOTIDE SEQUENCE [LARGE SCALE GENOMIC DNA]</scope>
    <source>
        <strain evidence="2 3">DSM 24669</strain>
    </source>
</reference>
<feature type="transmembrane region" description="Helical" evidence="1">
    <location>
        <begin position="45"/>
        <end position="65"/>
    </location>
</feature>
<keyword evidence="1" id="KW-1133">Transmembrane helix</keyword>
<dbReference type="GO" id="GO:0016740">
    <property type="term" value="F:transferase activity"/>
    <property type="evidence" value="ECO:0007669"/>
    <property type="project" value="UniProtKB-KW"/>
</dbReference>
<sequence>MDASKIYLRDILGLGLIILSVMTVLGTLFSILAALNYISHEEAMAATYIKEAIPLMLCILPAFFLGKYINKPAWVIATDDFRLNSAKNQ</sequence>
<evidence type="ECO:0000256" key="1">
    <source>
        <dbReference type="SAM" id="Phobius"/>
    </source>
</evidence>
<comment type="caution">
    <text evidence="2">The sequence shown here is derived from an EMBL/GenBank/DDBJ whole genome shotgun (WGS) entry which is preliminary data.</text>
</comment>
<proteinExistence type="predicted"/>
<dbReference type="RefSeq" id="WP_048897578.1">
    <property type="nucleotide sequence ID" value="NZ_AP024853.1"/>
</dbReference>
<keyword evidence="3" id="KW-1185">Reference proteome</keyword>
<keyword evidence="1" id="KW-0472">Membrane</keyword>
<keyword evidence="1" id="KW-0812">Transmembrane</keyword>